<dbReference type="STRING" id="63057.A0A2P5EAK1"/>
<dbReference type="GO" id="GO:0016973">
    <property type="term" value="P:poly(A)+ mRNA export from nucleus"/>
    <property type="evidence" value="ECO:0007669"/>
    <property type="project" value="TreeGrafter"/>
</dbReference>
<dbReference type="GO" id="GO:0005635">
    <property type="term" value="C:nuclear envelope"/>
    <property type="evidence" value="ECO:0007669"/>
    <property type="project" value="TreeGrafter"/>
</dbReference>
<feature type="compositionally biased region" description="Polar residues" evidence="1">
    <location>
        <begin position="210"/>
        <end position="220"/>
    </location>
</feature>
<feature type="region of interest" description="Disordered" evidence="1">
    <location>
        <begin position="172"/>
        <end position="220"/>
    </location>
</feature>
<dbReference type="FunCoup" id="A0A2P5EAK1">
    <property type="interactions" value="1238"/>
</dbReference>
<dbReference type="OrthoDB" id="653468at2759"/>
<dbReference type="GO" id="GO:0071763">
    <property type="term" value="P:nuclear membrane organization"/>
    <property type="evidence" value="ECO:0007669"/>
    <property type="project" value="TreeGrafter"/>
</dbReference>
<feature type="region of interest" description="Disordered" evidence="1">
    <location>
        <begin position="795"/>
        <end position="828"/>
    </location>
</feature>
<feature type="compositionally biased region" description="Polar residues" evidence="1">
    <location>
        <begin position="810"/>
        <end position="828"/>
    </location>
</feature>
<dbReference type="EMBL" id="JXTC01000192">
    <property type="protein sequence ID" value="PON82573.1"/>
    <property type="molecule type" value="Genomic_DNA"/>
</dbReference>
<feature type="compositionally biased region" description="Polar residues" evidence="1">
    <location>
        <begin position="431"/>
        <end position="453"/>
    </location>
</feature>
<feature type="region of interest" description="Disordered" evidence="1">
    <location>
        <begin position="395"/>
        <end position="489"/>
    </location>
</feature>
<feature type="compositionally biased region" description="Polar residues" evidence="1">
    <location>
        <begin position="473"/>
        <end position="488"/>
    </location>
</feature>
<feature type="compositionally biased region" description="Basic residues" evidence="1">
    <location>
        <begin position="1342"/>
        <end position="1354"/>
    </location>
</feature>
<feature type="compositionally biased region" description="Basic residues" evidence="1">
    <location>
        <begin position="25"/>
        <end position="35"/>
    </location>
</feature>
<dbReference type="InParanoid" id="A0A2P5EAK1"/>
<name>A0A2P5EAK1_TREOI</name>
<feature type="compositionally biased region" description="Low complexity" evidence="1">
    <location>
        <begin position="395"/>
        <end position="409"/>
    </location>
</feature>
<feature type="compositionally biased region" description="Basic and acidic residues" evidence="1">
    <location>
        <begin position="627"/>
        <end position="649"/>
    </location>
</feature>
<organism evidence="2 3">
    <name type="scientific">Trema orientale</name>
    <name type="common">Charcoal tree</name>
    <name type="synonym">Celtis orientalis</name>
    <dbReference type="NCBI Taxonomy" id="63057"/>
    <lineage>
        <taxon>Eukaryota</taxon>
        <taxon>Viridiplantae</taxon>
        <taxon>Streptophyta</taxon>
        <taxon>Embryophyta</taxon>
        <taxon>Tracheophyta</taxon>
        <taxon>Spermatophyta</taxon>
        <taxon>Magnoliopsida</taxon>
        <taxon>eudicotyledons</taxon>
        <taxon>Gunneridae</taxon>
        <taxon>Pentapetalae</taxon>
        <taxon>rosids</taxon>
        <taxon>fabids</taxon>
        <taxon>Rosales</taxon>
        <taxon>Cannabaceae</taxon>
        <taxon>Trema</taxon>
    </lineage>
</organism>
<feature type="region of interest" description="Disordered" evidence="1">
    <location>
        <begin position="1294"/>
        <end position="1354"/>
    </location>
</feature>
<protein>
    <submittedName>
        <fullName evidence="2">Uncharacterized protein</fullName>
    </submittedName>
</protein>
<feature type="region of interest" description="Disordered" evidence="1">
    <location>
        <begin position="612"/>
        <end position="649"/>
    </location>
</feature>
<feature type="compositionally biased region" description="Gly residues" evidence="1">
    <location>
        <begin position="15"/>
        <end position="24"/>
    </location>
</feature>
<gene>
    <name evidence="2" type="ORF">TorRG33x02_216580</name>
</gene>
<evidence type="ECO:0000256" key="1">
    <source>
        <dbReference type="SAM" id="MobiDB-lite"/>
    </source>
</evidence>
<feature type="region of interest" description="Disordered" evidence="1">
    <location>
        <begin position="520"/>
        <end position="539"/>
    </location>
</feature>
<keyword evidence="3" id="KW-1185">Reference proteome</keyword>
<feature type="region of interest" description="Disordered" evidence="1">
    <location>
        <begin position="1"/>
        <end position="58"/>
    </location>
</feature>
<accession>A0A2P5EAK1</accession>
<proteinExistence type="predicted"/>
<dbReference type="PANTHER" id="PTHR33416">
    <property type="entry name" value="NUCLEAR PORE COMPLEX PROTEIN NUP1"/>
    <property type="match status" value="1"/>
</dbReference>
<feature type="compositionally biased region" description="Basic and acidic residues" evidence="1">
    <location>
        <begin position="800"/>
        <end position="809"/>
    </location>
</feature>
<comment type="caution">
    <text evidence="2">The sequence shown here is derived from an EMBL/GenBank/DDBJ whole genome shotgun (WGS) entry which is preliminary data.</text>
</comment>
<feature type="compositionally biased region" description="Polar residues" evidence="1">
    <location>
        <begin position="1306"/>
        <end position="1318"/>
    </location>
</feature>
<feature type="compositionally biased region" description="Low complexity" evidence="1">
    <location>
        <begin position="1319"/>
        <end position="1330"/>
    </location>
</feature>
<feature type="region of interest" description="Disordered" evidence="1">
    <location>
        <begin position="80"/>
        <end position="132"/>
    </location>
</feature>
<dbReference type="PANTHER" id="PTHR33416:SF20">
    <property type="entry name" value="NUCLEAR PORE COMPLEX PROTEIN NUP1"/>
    <property type="match status" value="1"/>
</dbReference>
<evidence type="ECO:0000313" key="3">
    <source>
        <dbReference type="Proteomes" id="UP000237000"/>
    </source>
</evidence>
<evidence type="ECO:0000313" key="2">
    <source>
        <dbReference type="EMBL" id="PON82573.1"/>
    </source>
</evidence>
<sequence>MATTAREEEEQQPYEGGGYGGAGGKFRKRPFRRSTHTTPYDRPPTAFRNPNNNGGWLSKLVDPAHRLITSSAHRLFSTVFRKRLPPPQRPSPEANYEARNKQQEAVAKDFPGTQHGAIDQSDGPSNSSRGGELTELEQISEIDRLTALLHSRTVDLAIEDQEKMSEVVPFKPVASTDRQEGLPKTSSPGVILESEGLPKTPAPENRMESQRVSTPVVSSTVLEGDITSPTEVVELAKSYMHKKPTSPSMLGFRSQAIKENSAAIYTRNLTSPSKLPITPLVSRTAGHVNARENGFITPRSRGRSAIYGMARTPYSRVHPANSLKGVENAVEVYAGPSSSSQYAQDQNLLSRSKQGAFKRRSSVLDNDIGSYGAIRRIRQKPNLLSSRGLSLPISGSPFSSSGSGLGSESAQNPSSSVLKPSFGEPKHNFIKPSTENGENIVPNTTVPSKSSEMASKILQQLDKLVSPKDKSSQPKVLSSMDTSPSKLSPSMLRGQALKSLEDVDSSKFLGEVQNNKLLDGSLSKRMPDAPEFTSQRQDKVKENGPLKLDSAYGKSILKMNGRDCTIPEANGEDSTVSRKDAVPSIVTSVPAAYPPHKKRAFRMSAHEDFVDLDDDSHSNGAISDSFSEGKEKVKSSLAERKPSGTEDVKLDTASALTEIKPVATEMNQKTDMGTHAENSTNLVFQNTYSPSMTVLPTVFNTESSLTSSSAISLKESNVSPPIFNFGGKIPSTRDADAASPIFNLGVKTSDKVPQSQFIFSSSSVSEHGNAKFNASLLKPETSSNLSTAAAGAIDSVPKFPEPDKADSEKNSNVGVSSRTPGTTLPSAVSTSSANIFSFSTTTSDVSLNNGSSASTSFTPLVFNNMTSQNSSNGLLFASSGSNISTASSLTLASSSSSLSTSTPAPSLPAAPVFNFGSSTASAEVAPVSQTSSVPTASVSKFGTCTDSTAVATASEISSVPVSPVFEFGSTVPTAAAPVLETSSVPAITVFKFSTPTTVPPVSETSDVAREAIKTKQDTGVGNLSSSPFSGTSAAIASTGSTLFGFSAAAAATSSTFATQSLGPFGVGNASVPSSQASPAGTVLATFTQSIPLQFGSSGSSPTFGLSGSTTLSSGSSPFGSTTAAEPFSSGTTLGLGSSSLSEANLVSSSSSSTASLSGSTWQPPKSPVFAFNSTPSSGFSFAATTSASTTTNSSPAIFGASAPSASTNGAPMIFGSSNGASSSSPFSFNSSSGPASTQPVFGSPSLFAFGASSVNNDQMEDSMAEDTVQASATTAPGFGQPTISPFLFGSGPPSVSNPFQFGGQPNLANPQNPSPFQASGSLGQGSNFSLGSGGSGVDKSNRKYVKVKHKQRKK</sequence>
<dbReference type="Proteomes" id="UP000237000">
    <property type="component" value="Unassembled WGS sequence"/>
</dbReference>
<reference evidence="3" key="1">
    <citation type="submission" date="2016-06" db="EMBL/GenBank/DDBJ databases">
        <title>Parallel loss of symbiosis genes in relatives of nitrogen-fixing non-legume Parasponia.</title>
        <authorList>
            <person name="Van Velzen R."/>
            <person name="Holmer R."/>
            <person name="Bu F."/>
            <person name="Rutten L."/>
            <person name="Van Zeijl A."/>
            <person name="Liu W."/>
            <person name="Santuari L."/>
            <person name="Cao Q."/>
            <person name="Sharma T."/>
            <person name="Shen D."/>
            <person name="Roswanjaya Y."/>
            <person name="Wardhani T."/>
            <person name="Kalhor M.S."/>
            <person name="Jansen J."/>
            <person name="Van den Hoogen J."/>
            <person name="Gungor B."/>
            <person name="Hartog M."/>
            <person name="Hontelez J."/>
            <person name="Verver J."/>
            <person name="Yang W.-C."/>
            <person name="Schijlen E."/>
            <person name="Repin R."/>
            <person name="Schilthuizen M."/>
            <person name="Schranz E."/>
            <person name="Heidstra R."/>
            <person name="Miyata K."/>
            <person name="Fedorova E."/>
            <person name="Kohlen W."/>
            <person name="Bisseling T."/>
            <person name="Smit S."/>
            <person name="Geurts R."/>
        </authorList>
    </citation>
    <scope>NUCLEOTIDE SEQUENCE [LARGE SCALE GENOMIC DNA]</scope>
    <source>
        <strain evidence="3">cv. RG33-2</strain>
    </source>
</reference>